<evidence type="ECO:0000313" key="1">
    <source>
        <dbReference type="EMBL" id="ADO99923.1"/>
    </source>
</evidence>
<reference evidence="1 2" key="1">
    <citation type="journal article" date="2010" name="Environ. Microbiol.">
        <title>Genomic analysis of oceanic cyanobacterial myoviruses compared with T4-like myoviruses from diverse hosts and environments.</title>
        <authorList>
            <person name="Sullivan M.B."/>
            <person name="Huang K.H."/>
            <person name="Ignacio-Espinoza J.C."/>
            <person name="Berlin A.M."/>
            <person name="Kelly L."/>
            <person name="Weigele P.R."/>
            <person name="DeFrancesco A.S."/>
            <person name="Kern S.E."/>
            <person name="Thompson L.R."/>
            <person name="Young S."/>
            <person name="Yandava C."/>
            <person name="Fu R."/>
            <person name="Krastins B."/>
            <person name="Chase M."/>
            <person name="Sarracino D."/>
            <person name="Osburne M.S."/>
            <person name="Henn M.R."/>
            <person name="Chisholm S.W."/>
        </authorList>
    </citation>
    <scope>NUCLEOTIDE SEQUENCE [LARGE SCALE GENOMIC DNA]</scope>
    <source>
        <strain evidence="1">M4-259</strain>
    </source>
</reference>
<dbReference type="Proteomes" id="UP000006538">
    <property type="component" value="Segment"/>
</dbReference>
<dbReference type="Gene3D" id="1.20.272.50">
    <property type="entry name" value="Bacteriophage clamp loader A subunit, A' domain"/>
    <property type="match status" value="1"/>
</dbReference>
<dbReference type="InterPro" id="IPR031868">
    <property type="entry name" value="Phage_clamp_gp62"/>
</dbReference>
<proteinExistence type="predicted"/>
<gene>
    <name evidence="1" type="primary">gp62</name>
    <name evidence="1" type="ORF">PHM2_145</name>
</gene>
<accession>E3SSZ5</accession>
<dbReference type="GeneID" id="10328016"/>
<dbReference type="GO" id="GO:0003677">
    <property type="term" value="F:DNA binding"/>
    <property type="evidence" value="ECO:0007669"/>
    <property type="project" value="InterPro"/>
</dbReference>
<dbReference type="RefSeq" id="YP_004323514.1">
    <property type="nucleotide sequence ID" value="NC_015284.1"/>
</dbReference>
<dbReference type="EMBL" id="GU075905">
    <property type="protein sequence ID" value="ADO99923.1"/>
    <property type="molecule type" value="Genomic_DNA"/>
</dbReference>
<protein>
    <submittedName>
        <fullName evidence="1">Clamp loader subunit</fullName>
    </submittedName>
</protein>
<dbReference type="OrthoDB" id="12022at10239"/>
<dbReference type="Pfam" id="PF16790">
    <property type="entry name" value="Phage_clamp_A"/>
    <property type="match status" value="1"/>
</dbReference>
<sequence>MKHELKDWLNSINFTKENLIEDPDMISSYPPYIVNRCLSGHLDTVLFANEMNKYSNLDKDMQYSFFLYTLRKRKRFSPWLKKEQVDDLDLVKKHYGYSNEKAKIAVALLTKTQIEYIRNKHDMGGLR</sequence>
<name>E3SSZ5_9CAUD</name>
<dbReference type="GO" id="GO:0006260">
    <property type="term" value="P:DNA replication"/>
    <property type="evidence" value="ECO:0007669"/>
    <property type="project" value="InterPro"/>
</dbReference>
<dbReference type="KEGG" id="vg:10328016"/>
<evidence type="ECO:0000313" key="2">
    <source>
        <dbReference type="Proteomes" id="UP000006538"/>
    </source>
</evidence>
<organism evidence="1 2">
    <name type="scientific">Prochlorococcus phage P-HM2</name>
    <dbReference type="NCBI Taxonomy" id="445696"/>
    <lineage>
        <taxon>Viruses</taxon>
        <taxon>Duplodnaviria</taxon>
        <taxon>Heunggongvirae</taxon>
        <taxon>Uroviricota</taxon>
        <taxon>Caudoviricetes</taxon>
        <taxon>Eurybiavirus</taxon>
        <taxon>Eurybiavirus PHM2</taxon>
    </lineage>
</organism>
<keyword evidence="2" id="KW-1185">Reference proteome</keyword>